<dbReference type="Pfam" id="PF14200">
    <property type="entry name" value="RicinB_lectin_2"/>
    <property type="match status" value="1"/>
</dbReference>
<organism evidence="7 8">
    <name type="scientific">Allostreptomyces psammosilenae</name>
    <dbReference type="NCBI Taxonomy" id="1892865"/>
    <lineage>
        <taxon>Bacteria</taxon>
        <taxon>Bacillati</taxon>
        <taxon>Actinomycetota</taxon>
        <taxon>Actinomycetes</taxon>
        <taxon>Kitasatosporales</taxon>
        <taxon>Streptomycetaceae</taxon>
        <taxon>Allostreptomyces</taxon>
    </lineage>
</organism>
<dbReference type="SUPFAM" id="SSF75005">
    <property type="entry name" value="Arabinanase/levansucrase/invertase"/>
    <property type="match status" value="1"/>
</dbReference>
<accession>A0A852ZYS7</accession>
<evidence type="ECO:0000256" key="5">
    <source>
        <dbReference type="SAM" id="SignalP"/>
    </source>
</evidence>
<evidence type="ECO:0000256" key="4">
    <source>
        <dbReference type="RuleBase" id="RU361187"/>
    </source>
</evidence>
<keyword evidence="8" id="KW-1185">Reference proteome</keyword>
<evidence type="ECO:0000256" key="1">
    <source>
        <dbReference type="ARBA" id="ARBA00009865"/>
    </source>
</evidence>
<dbReference type="GO" id="GO:0005975">
    <property type="term" value="P:carbohydrate metabolic process"/>
    <property type="evidence" value="ECO:0007669"/>
    <property type="project" value="InterPro"/>
</dbReference>
<proteinExistence type="inferred from homology"/>
<dbReference type="CDD" id="cd23458">
    <property type="entry name" value="beta-trefoil_Ricin_AgaB34-like"/>
    <property type="match status" value="1"/>
</dbReference>
<dbReference type="EMBL" id="JACBZD010000001">
    <property type="protein sequence ID" value="NYI07309.1"/>
    <property type="molecule type" value="Genomic_DNA"/>
</dbReference>
<name>A0A852ZYS7_9ACTN</name>
<dbReference type="CDD" id="cd18822">
    <property type="entry name" value="GH43_CtGH43-like"/>
    <property type="match status" value="1"/>
</dbReference>
<keyword evidence="5" id="KW-0732">Signal</keyword>
<dbReference type="InterPro" id="IPR023296">
    <property type="entry name" value="Glyco_hydro_beta-prop_sf"/>
</dbReference>
<evidence type="ECO:0000256" key="3">
    <source>
        <dbReference type="ARBA" id="ARBA00023295"/>
    </source>
</evidence>
<dbReference type="Gene3D" id="2.80.10.50">
    <property type="match status" value="1"/>
</dbReference>
<comment type="caution">
    <text evidence="7">The sequence shown here is derived from an EMBL/GenBank/DDBJ whole genome shotgun (WGS) entry which is preliminary data.</text>
</comment>
<dbReference type="InterPro" id="IPR000772">
    <property type="entry name" value="Ricin_B_lectin"/>
</dbReference>
<dbReference type="Proteomes" id="UP000567795">
    <property type="component" value="Unassembled WGS sequence"/>
</dbReference>
<feature type="domain" description="Ricin B lectin" evidence="6">
    <location>
        <begin position="339"/>
        <end position="475"/>
    </location>
</feature>
<dbReference type="RefSeq" id="WP_179815751.1">
    <property type="nucleotide sequence ID" value="NZ_JACBZD010000001.1"/>
</dbReference>
<keyword evidence="3 4" id="KW-0326">Glycosidase</keyword>
<dbReference type="InterPro" id="IPR006710">
    <property type="entry name" value="Glyco_hydro_43"/>
</dbReference>
<dbReference type="SUPFAM" id="SSF50370">
    <property type="entry name" value="Ricin B-like lectins"/>
    <property type="match status" value="1"/>
</dbReference>
<dbReference type="Pfam" id="PF04616">
    <property type="entry name" value="Glyco_hydro_43"/>
    <property type="match status" value="1"/>
</dbReference>
<keyword evidence="2 4" id="KW-0378">Hydrolase</keyword>
<dbReference type="PANTHER" id="PTHR22925:SF3">
    <property type="entry name" value="GLYCOSYL HYDROLASE FAMILY PROTEIN 43"/>
    <property type="match status" value="1"/>
</dbReference>
<dbReference type="AlphaFoldDB" id="A0A852ZYS7"/>
<feature type="signal peptide" evidence="5">
    <location>
        <begin position="1"/>
        <end position="27"/>
    </location>
</feature>
<reference evidence="7 8" key="1">
    <citation type="submission" date="2020-07" db="EMBL/GenBank/DDBJ databases">
        <title>Sequencing the genomes of 1000 actinobacteria strains.</title>
        <authorList>
            <person name="Klenk H.-P."/>
        </authorList>
    </citation>
    <scope>NUCLEOTIDE SEQUENCE [LARGE SCALE GENOMIC DNA]</scope>
    <source>
        <strain evidence="7 8">DSM 42178</strain>
    </source>
</reference>
<dbReference type="Gene3D" id="2.115.10.20">
    <property type="entry name" value="Glycosyl hydrolase domain, family 43"/>
    <property type="match status" value="1"/>
</dbReference>
<dbReference type="PROSITE" id="PS50231">
    <property type="entry name" value="RICIN_B_LECTIN"/>
    <property type="match status" value="1"/>
</dbReference>
<dbReference type="GO" id="GO:0004553">
    <property type="term" value="F:hydrolase activity, hydrolyzing O-glycosyl compounds"/>
    <property type="evidence" value="ECO:0007669"/>
    <property type="project" value="InterPro"/>
</dbReference>
<gene>
    <name evidence="7" type="ORF">FHU37_004252</name>
</gene>
<protein>
    <recommendedName>
        <fullName evidence="6">Ricin B lectin domain-containing protein</fullName>
    </recommendedName>
</protein>
<evidence type="ECO:0000256" key="2">
    <source>
        <dbReference type="ARBA" id="ARBA00022801"/>
    </source>
</evidence>
<evidence type="ECO:0000259" key="6">
    <source>
        <dbReference type="SMART" id="SM00458"/>
    </source>
</evidence>
<dbReference type="SMART" id="SM00458">
    <property type="entry name" value="RICIN"/>
    <property type="match status" value="1"/>
</dbReference>
<dbReference type="InterPro" id="IPR035992">
    <property type="entry name" value="Ricin_B-like_lectins"/>
</dbReference>
<comment type="similarity">
    <text evidence="1 4">Belongs to the glycosyl hydrolase 43 family.</text>
</comment>
<dbReference type="PANTHER" id="PTHR22925">
    <property type="entry name" value="GLYCOSYL HYDROLASE 43 FAMILY MEMBER"/>
    <property type="match status" value="1"/>
</dbReference>
<sequence length="476" mass="51793">MRRVPYALLALFLGLLGALLPAGAAQAAPSAPVLNGTAFTDPAGNPVHAHGGGVVKVGAYYYWFGENRNADNTFRYVSAYRSTDLVTWEFRRHVLTEASDPELGDAKIERPKVMYNERTGQFVMWMHKENGADYSEARAAVATSPTVDGDYDYRGSFRPLGHMSRDITVFRDTDGTGYMASAARENYDLHIYRLTDDYLGVESLVANPWPGGHREAPALFKRGGVYFMLTSGATGWNPNQQRYATATNIAGPWSAMQNVGDSTAYGSQTAFVLPVEGTSQTTYLYMGDRWGNSFGGTVNDSRYVWLPLSFPTSTSMTMSWSPEIVVDAAAGTVTGRGGPHEALVARHSGKCVDIPSSDQWAGTDATQYTCNNGNNQRFWFRPLADGHVQLVARHSSLCLGVRDASTANNARVEQQTCGTGTQQQWQVQDAGGGYVRLVARHSGRCLDVISASTTDGTRLIQYACGTGTNQQFSRTA</sequence>
<evidence type="ECO:0000313" key="7">
    <source>
        <dbReference type="EMBL" id="NYI07309.1"/>
    </source>
</evidence>
<feature type="chain" id="PRO_5032611577" description="Ricin B lectin domain-containing protein" evidence="5">
    <location>
        <begin position="28"/>
        <end position="476"/>
    </location>
</feature>
<evidence type="ECO:0000313" key="8">
    <source>
        <dbReference type="Proteomes" id="UP000567795"/>
    </source>
</evidence>